<dbReference type="SMART" id="SM00387">
    <property type="entry name" value="HATPase_c"/>
    <property type="match status" value="1"/>
</dbReference>
<comment type="caution">
    <text evidence="4">The sequence shown here is derived from an EMBL/GenBank/DDBJ whole genome shotgun (WGS) entry which is preliminary data.</text>
</comment>
<feature type="domain" description="PAS" evidence="2">
    <location>
        <begin position="276"/>
        <end position="349"/>
    </location>
</feature>
<dbReference type="PROSITE" id="PS50112">
    <property type="entry name" value="PAS"/>
    <property type="match status" value="4"/>
</dbReference>
<dbReference type="InterPro" id="IPR013767">
    <property type="entry name" value="PAS_fold"/>
</dbReference>
<dbReference type="InterPro" id="IPR036890">
    <property type="entry name" value="HATPase_C_sf"/>
</dbReference>
<dbReference type="InterPro" id="IPR001610">
    <property type="entry name" value="PAC"/>
</dbReference>
<evidence type="ECO:0000259" key="2">
    <source>
        <dbReference type="PROSITE" id="PS50112"/>
    </source>
</evidence>
<proteinExistence type="predicted"/>
<dbReference type="InterPro" id="IPR052155">
    <property type="entry name" value="Biofilm_reg_signaling"/>
</dbReference>
<dbReference type="InterPro" id="IPR003594">
    <property type="entry name" value="HATPase_dom"/>
</dbReference>
<dbReference type="InterPro" id="IPR005467">
    <property type="entry name" value="His_kinase_dom"/>
</dbReference>
<dbReference type="SUPFAM" id="SSF55781">
    <property type="entry name" value="GAF domain-like"/>
    <property type="match status" value="1"/>
</dbReference>
<gene>
    <name evidence="4" type="ORF">ACFQGB_03385</name>
</gene>
<dbReference type="Proteomes" id="UP001596395">
    <property type="component" value="Unassembled WGS sequence"/>
</dbReference>
<dbReference type="InterPro" id="IPR029016">
    <property type="entry name" value="GAF-like_dom_sf"/>
</dbReference>
<dbReference type="RefSeq" id="WP_336348903.1">
    <property type="nucleotide sequence ID" value="NZ_JAZAQL010000001.1"/>
</dbReference>
<dbReference type="PROSITE" id="PS50109">
    <property type="entry name" value="HIS_KIN"/>
    <property type="match status" value="1"/>
</dbReference>
<dbReference type="CDD" id="cd00130">
    <property type="entry name" value="PAS"/>
    <property type="match status" value="4"/>
</dbReference>
<protein>
    <submittedName>
        <fullName evidence="4">PAS domain S-box protein</fullName>
    </submittedName>
</protein>
<evidence type="ECO:0000259" key="3">
    <source>
        <dbReference type="PROSITE" id="PS50113"/>
    </source>
</evidence>
<dbReference type="InterPro" id="IPR000700">
    <property type="entry name" value="PAS-assoc_C"/>
</dbReference>
<feature type="domain" description="PAS" evidence="2">
    <location>
        <begin position="546"/>
        <end position="616"/>
    </location>
</feature>
<dbReference type="Gene3D" id="3.30.565.10">
    <property type="entry name" value="Histidine kinase-like ATPase, C-terminal domain"/>
    <property type="match status" value="1"/>
</dbReference>
<dbReference type="SMART" id="SM00086">
    <property type="entry name" value="PAC"/>
    <property type="match status" value="2"/>
</dbReference>
<feature type="domain" description="PAC" evidence="3">
    <location>
        <begin position="352"/>
        <end position="404"/>
    </location>
</feature>
<dbReference type="SUPFAM" id="SSF55874">
    <property type="entry name" value="ATPase domain of HSP90 chaperone/DNA topoisomerase II/histidine kinase"/>
    <property type="match status" value="1"/>
</dbReference>
<dbReference type="CDD" id="cd16936">
    <property type="entry name" value="HATPase_RsbW-like"/>
    <property type="match status" value="1"/>
</dbReference>
<feature type="domain" description="PAS" evidence="2">
    <location>
        <begin position="659"/>
        <end position="729"/>
    </location>
</feature>
<dbReference type="PROSITE" id="PS50113">
    <property type="entry name" value="PAC"/>
    <property type="match status" value="1"/>
</dbReference>
<dbReference type="AlphaFoldDB" id="A0ABD5VD48"/>
<dbReference type="Pfam" id="PF13426">
    <property type="entry name" value="PAS_9"/>
    <property type="match status" value="2"/>
</dbReference>
<dbReference type="SMART" id="SM00091">
    <property type="entry name" value="PAS"/>
    <property type="match status" value="4"/>
</dbReference>
<keyword evidence="5" id="KW-1185">Reference proteome</keyword>
<evidence type="ECO:0000259" key="1">
    <source>
        <dbReference type="PROSITE" id="PS50109"/>
    </source>
</evidence>
<dbReference type="InterPro" id="IPR013656">
    <property type="entry name" value="PAS_4"/>
</dbReference>
<dbReference type="Pfam" id="PF00989">
    <property type="entry name" value="PAS"/>
    <property type="match status" value="1"/>
</dbReference>
<dbReference type="InterPro" id="IPR000014">
    <property type="entry name" value="PAS"/>
</dbReference>
<reference evidence="4 5" key="1">
    <citation type="journal article" date="2019" name="Int. J. Syst. Evol. Microbiol.">
        <title>The Global Catalogue of Microorganisms (GCM) 10K type strain sequencing project: providing services to taxonomists for standard genome sequencing and annotation.</title>
        <authorList>
            <consortium name="The Broad Institute Genomics Platform"/>
            <consortium name="The Broad Institute Genome Sequencing Center for Infectious Disease"/>
            <person name="Wu L."/>
            <person name="Ma J."/>
        </authorList>
    </citation>
    <scope>NUCLEOTIDE SEQUENCE [LARGE SCALE GENOMIC DNA]</scope>
    <source>
        <strain evidence="4 5">GX26</strain>
    </source>
</reference>
<dbReference type="PANTHER" id="PTHR44757:SF2">
    <property type="entry name" value="BIOFILM ARCHITECTURE MAINTENANCE PROTEIN MBAA"/>
    <property type="match status" value="1"/>
</dbReference>
<evidence type="ECO:0000313" key="4">
    <source>
        <dbReference type="EMBL" id="MFC6951896.1"/>
    </source>
</evidence>
<dbReference type="InterPro" id="IPR035965">
    <property type="entry name" value="PAS-like_dom_sf"/>
</dbReference>
<sequence>MSDRSSDGLASNGRTTTWLATDASTVVLGVADASVRRSLESWFEDEAYDVRVAAPDDLPADGDLYVVDAGALRTAAPQIERWKAASSVFTPCLLVAEGSQGDRIAASTEQVLQVVDDVLETPLRTPSLKRRVDSLLRARVLATQLQERSREYERLVELLPIGLFVLDDAGTVTYANERAGSLVGVDAATVRGSAFSAFVQPADRDAVAAALDGDGSSTITVHLQCEDPPEAIGAADRVGLDTTGERTVELSVSVVEDDTTQVLAQDVTEREARIERLRVFERAVGEAGVGVSIADAQADDHPLVYVNDEFCSLTGYGRDAALGRNCRFIQGEDTDPRVVDEIRAALEVEAPVSVTIRNYRADGTPFWNELTITPVSDADGTVTHFLGFQRDVTERRERMRLFEHLHEATERLQGARTPTEVAESAVESLRNILELDVVVCWFPNDDRTRLEPVAVAGVDEAVPIESGSKDWTAFVDGANVTEVSVTDHETDAETGLVFSLGDHGLIGAADPEREYTQAVRDAGHAFADHVTVALDRAEREAELAATTADLENTLERIKDGFIALDADYDITFVNKQAESLLPYTADELEGRNLWEAFPSEVDGAFWTQYHEALETGESRTFEAHYDELDLWFEVTAYPSDDGLTLYFRDVTGQRERKRELERYETIVQTAGDPIYTLDEDGYFTSVNDAFVDLTGYERDDIVGEHARAIFPADDFEACERVISTLLSAAGPDRETVEVDVMTRYGDQRDCEVAIAPLPGEDFGGTVGVIRDLTEFKDNEQRLAVLDRVLRHNLRNNLNVVTGRTRALADHEDDAVRKSVEAVEEAASDVLEIANKARAFQQALEDAHSSLGTVEICAVARDVVDDVAAATERASVSCELESAASLRVRGNEAVELAIAELVENAVAHNPNADPSVRVTVSRSDGEARVVVADDAPLIPEQEVAVLESDVETPLEHASGLGLWLVRWTATTFGGQLAFDSTPEGNLVTFALPIVED</sequence>
<dbReference type="EMBL" id="JBHSXN010000001">
    <property type="protein sequence ID" value="MFC6951896.1"/>
    <property type="molecule type" value="Genomic_DNA"/>
</dbReference>
<dbReference type="SUPFAM" id="SSF55785">
    <property type="entry name" value="PYP-like sensor domain (PAS domain)"/>
    <property type="match status" value="4"/>
</dbReference>
<evidence type="ECO:0000313" key="5">
    <source>
        <dbReference type="Proteomes" id="UP001596395"/>
    </source>
</evidence>
<dbReference type="NCBIfam" id="TIGR00229">
    <property type="entry name" value="sensory_box"/>
    <property type="match status" value="4"/>
</dbReference>
<name>A0ABD5VD48_9EURY</name>
<dbReference type="Gene3D" id="3.30.450.40">
    <property type="match status" value="1"/>
</dbReference>
<dbReference type="Pfam" id="PF08448">
    <property type="entry name" value="PAS_4"/>
    <property type="match status" value="1"/>
</dbReference>
<dbReference type="PANTHER" id="PTHR44757">
    <property type="entry name" value="DIGUANYLATE CYCLASE DGCP"/>
    <property type="match status" value="1"/>
</dbReference>
<feature type="domain" description="Histidine kinase" evidence="1">
    <location>
        <begin position="788"/>
        <end position="994"/>
    </location>
</feature>
<dbReference type="Gene3D" id="3.30.450.20">
    <property type="entry name" value="PAS domain"/>
    <property type="match status" value="4"/>
</dbReference>
<organism evidence="4 5">
    <name type="scientific">Halorubellus litoreus</name>
    <dbReference type="NCBI Taxonomy" id="755308"/>
    <lineage>
        <taxon>Archaea</taxon>
        <taxon>Methanobacteriati</taxon>
        <taxon>Methanobacteriota</taxon>
        <taxon>Stenosarchaea group</taxon>
        <taxon>Halobacteria</taxon>
        <taxon>Halobacteriales</taxon>
        <taxon>Halorubellaceae</taxon>
        <taxon>Halorubellus</taxon>
    </lineage>
</organism>
<accession>A0ABD5VD48</accession>
<dbReference type="Pfam" id="PF02518">
    <property type="entry name" value="HATPase_c"/>
    <property type="match status" value="1"/>
</dbReference>
<feature type="domain" description="PAS" evidence="2">
    <location>
        <begin position="148"/>
        <end position="212"/>
    </location>
</feature>